<feature type="transmembrane region" description="Helical" evidence="3">
    <location>
        <begin position="479"/>
        <end position="497"/>
    </location>
</feature>
<evidence type="ECO:0000313" key="5">
    <source>
        <dbReference type="Proteomes" id="UP000078561"/>
    </source>
</evidence>
<feature type="compositionally biased region" description="Acidic residues" evidence="2">
    <location>
        <begin position="417"/>
        <end position="428"/>
    </location>
</feature>
<evidence type="ECO:0000256" key="1">
    <source>
        <dbReference type="SAM" id="Coils"/>
    </source>
</evidence>
<dbReference type="AlphaFoldDB" id="A0A163J673"/>
<keyword evidence="3" id="KW-0812">Transmembrane</keyword>
<feature type="compositionally biased region" description="Low complexity" evidence="2">
    <location>
        <begin position="404"/>
        <end position="416"/>
    </location>
</feature>
<evidence type="ECO:0000313" key="4">
    <source>
        <dbReference type="EMBL" id="SAL97422.1"/>
    </source>
</evidence>
<accession>A0A163J673</accession>
<name>A0A163J673_ABSGL</name>
<reference evidence="4" key="1">
    <citation type="submission" date="2016-04" db="EMBL/GenBank/DDBJ databases">
        <authorList>
            <person name="Evans L.H."/>
            <person name="Alamgir A."/>
            <person name="Owens N."/>
            <person name="Weber N.D."/>
            <person name="Virtaneva K."/>
            <person name="Barbian K."/>
            <person name="Babar A."/>
            <person name="Rosenke K."/>
        </authorList>
    </citation>
    <scope>NUCLEOTIDE SEQUENCE [LARGE SCALE GENOMIC DNA]</scope>
    <source>
        <strain evidence="4">CBS 101.48</strain>
    </source>
</reference>
<dbReference type="EMBL" id="LT551793">
    <property type="protein sequence ID" value="SAL97422.1"/>
    <property type="molecule type" value="Genomic_DNA"/>
</dbReference>
<feature type="coiled-coil region" evidence="1">
    <location>
        <begin position="262"/>
        <end position="331"/>
    </location>
</feature>
<keyword evidence="1" id="KW-0175">Coiled coil</keyword>
<keyword evidence="3" id="KW-1133">Transmembrane helix</keyword>
<evidence type="ECO:0000256" key="2">
    <source>
        <dbReference type="SAM" id="MobiDB-lite"/>
    </source>
</evidence>
<feature type="region of interest" description="Disordered" evidence="2">
    <location>
        <begin position="392"/>
        <end position="454"/>
    </location>
</feature>
<feature type="region of interest" description="Disordered" evidence="2">
    <location>
        <begin position="335"/>
        <end position="380"/>
    </location>
</feature>
<dbReference type="Proteomes" id="UP000078561">
    <property type="component" value="Unassembled WGS sequence"/>
</dbReference>
<keyword evidence="3" id="KW-0472">Membrane</keyword>
<dbReference type="STRING" id="4829.A0A163J673"/>
<sequence>MALTTEVTSSSTISSSSHKSHYLPSHHLSTRSSSSFSSFPDSSLATPPRLSMNSNLMNYSIPKNDQATESPLQSHSNSNNDRREIQQGNSDTRTRQLEAQIEALTLSNVRLQRSNRLLKVDTDNLIEQKTQPLQTTIRELTFNNVQLQRSTRLLQQDLKEKTDRLNHFQTDQVLAMKTVGPEYEYLVQMINLLHRQINGDANCEEICCYTSAPVDQSTVVMTLPPENEDNDDQEHQQQQQGIEAQHICRPIIHSSISQGSYAAELERKITQLEQVIYELENEKEVILRQQSYKDDDIQMLKKELQIKDDIVSQLEQDFIDLEDKLAVMQNDLDQRDPAESSSYSNYHHHHQSPSPPPDPRRQSQMLMESKRRSLAIKDTDLLEKMLRGDLDLENRNDIVPPSPTASSASSFDQQQQSDDDDDDDDDDVNDNKKVDHGKDRELHEPSPSAENTPQTATLFLSGTSIPCRYHPSPQPNSPLVSPITPAVFTLMTFFLGLRRRRRTNERTDGRTITLPSSQHLMTYLDCYFVFDNRSATTMTTTMTTTITTMTARPLLYITK</sequence>
<proteinExistence type="predicted"/>
<feature type="compositionally biased region" description="Low complexity" evidence="2">
    <location>
        <begin position="1"/>
        <end position="43"/>
    </location>
</feature>
<dbReference type="InParanoid" id="A0A163J673"/>
<feature type="compositionally biased region" description="Basic and acidic residues" evidence="2">
    <location>
        <begin position="368"/>
        <end position="380"/>
    </location>
</feature>
<feature type="compositionally biased region" description="Polar residues" evidence="2">
    <location>
        <begin position="51"/>
        <end position="79"/>
    </location>
</feature>
<organism evidence="4">
    <name type="scientific">Absidia glauca</name>
    <name type="common">Pin mould</name>
    <dbReference type="NCBI Taxonomy" id="4829"/>
    <lineage>
        <taxon>Eukaryota</taxon>
        <taxon>Fungi</taxon>
        <taxon>Fungi incertae sedis</taxon>
        <taxon>Mucoromycota</taxon>
        <taxon>Mucoromycotina</taxon>
        <taxon>Mucoromycetes</taxon>
        <taxon>Mucorales</taxon>
        <taxon>Cunninghamellaceae</taxon>
        <taxon>Absidia</taxon>
    </lineage>
</organism>
<feature type="region of interest" description="Disordered" evidence="2">
    <location>
        <begin position="1"/>
        <end position="93"/>
    </location>
</feature>
<protein>
    <submittedName>
        <fullName evidence="4">Uncharacterized protein</fullName>
    </submittedName>
</protein>
<dbReference type="OrthoDB" id="2265577at2759"/>
<evidence type="ECO:0000256" key="3">
    <source>
        <dbReference type="SAM" id="Phobius"/>
    </source>
</evidence>
<feature type="compositionally biased region" description="Basic and acidic residues" evidence="2">
    <location>
        <begin position="429"/>
        <end position="444"/>
    </location>
</feature>
<keyword evidence="5" id="KW-1185">Reference proteome</keyword>
<gene>
    <name evidence="4" type="primary">ABSGL_02916.1 scaffold 4049</name>
</gene>